<dbReference type="Proteomes" id="UP000256964">
    <property type="component" value="Unassembled WGS sequence"/>
</dbReference>
<name>A0A371DEP6_9APHY</name>
<gene>
    <name evidence="3" type="ORF">OH76DRAFT_1482030</name>
</gene>
<dbReference type="SUPFAM" id="SSF53098">
    <property type="entry name" value="Ribonuclease H-like"/>
    <property type="match status" value="1"/>
</dbReference>
<feature type="signal peptide" evidence="2">
    <location>
        <begin position="1"/>
        <end position="17"/>
    </location>
</feature>
<feature type="region of interest" description="Disordered" evidence="1">
    <location>
        <begin position="619"/>
        <end position="649"/>
    </location>
</feature>
<feature type="compositionally biased region" description="Pro residues" evidence="1">
    <location>
        <begin position="729"/>
        <end position="755"/>
    </location>
</feature>
<keyword evidence="4" id="KW-1185">Reference proteome</keyword>
<protein>
    <recommendedName>
        <fullName evidence="5">DUF659 domain-containing protein</fullName>
    </recommendedName>
</protein>
<reference evidence="3 4" key="1">
    <citation type="journal article" date="2018" name="Biotechnol. Biofuels">
        <title>Integrative visual omics of the white-rot fungus Polyporus brumalis exposes the biotechnological potential of its oxidative enzymes for delignifying raw plant biomass.</title>
        <authorList>
            <person name="Miyauchi S."/>
            <person name="Rancon A."/>
            <person name="Drula E."/>
            <person name="Hage H."/>
            <person name="Chaduli D."/>
            <person name="Favel A."/>
            <person name="Grisel S."/>
            <person name="Henrissat B."/>
            <person name="Herpoel-Gimbert I."/>
            <person name="Ruiz-Duenas F.J."/>
            <person name="Chevret D."/>
            <person name="Hainaut M."/>
            <person name="Lin J."/>
            <person name="Wang M."/>
            <person name="Pangilinan J."/>
            <person name="Lipzen A."/>
            <person name="Lesage-Meessen L."/>
            <person name="Navarro D."/>
            <person name="Riley R."/>
            <person name="Grigoriev I.V."/>
            <person name="Zhou S."/>
            <person name="Raouche S."/>
            <person name="Rosso M.N."/>
        </authorList>
    </citation>
    <scope>NUCLEOTIDE SEQUENCE [LARGE SCALE GENOMIC DNA]</scope>
    <source>
        <strain evidence="3 4">BRFM 1820</strain>
    </source>
</reference>
<sequence>MFTSFWLIAMVPGLALYAKTWKSLSNIMHDGSAVIPICGKKETMLAHARRCPNLTLHQRQKVSGLCEDISPDSENIPPSQSTSQNMPQAGPPPKRAKTSTTPQSAELPQWNWTAALRGEFSGSLLDLFAVCGIPFNVADNVKFEHFILRWIPGAKIPDRRDLAGSLLEDAVRKIEDATGEWVVGKFATGQSDGWRNIAKTDVITSMMSVDREVFPIATHNMKGKPKTGAEHFSIIEADMEMMRSKYHVRPIAWVTDDGPDGRCARRLLREKYDWIVTLLCWGHQSSLLAGDYLTFPLHSSTMNAALEVVRWFNNHSLALELFQQAQLWTNPERTQPLALILPALTRWTTHFQAASRLCALGPAMQACIMRNKDKLLEIAEKSQGDNSRATAMNVIKTIENAEFWKRLDRVEAHLKPIAIATNILQTPHTRLDHILGTLANLFRIYNSDSVEAEVRERMLERLEAQWKKGSGAEQEQFILAMYCNPYTRGYCFNSLLAYSQGKEEFSDARMMLDAHQKLAEDRGTSPDVAQIWKLVDRSNDPYEVCPGRNGLAKLAIRILSIMANSADVECLFSLFGLIHTKRRNRLHTVTVHNTAMVRMSRLREHADAGRLPKRRLKCKLGDDYEPESSPSTAASSTESASPGQSDADPEVDIAEVLARAAIDSLELLDSDDDDEFDLEQLPLSGEGPLVLTEANISHAVTRSRRRCRFQITLAKLFLFPKDPASRAATPPPAPATPRHPPGTPATTPLRPPGTPAPLSRSASGASAVSLLDDEEETPEDPEAALLCRFEFIWKGGIRSYEREKPQYVSYFKTTPPPPPPPQLPYRPPHDHTYRTYTSVIYSAGYNPTPC</sequence>
<dbReference type="OrthoDB" id="2423954at2759"/>
<dbReference type="AlphaFoldDB" id="A0A371DEP6"/>
<organism evidence="3 4">
    <name type="scientific">Lentinus brumalis</name>
    <dbReference type="NCBI Taxonomy" id="2498619"/>
    <lineage>
        <taxon>Eukaryota</taxon>
        <taxon>Fungi</taxon>
        <taxon>Dikarya</taxon>
        <taxon>Basidiomycota</taxon>
        <taxon>Agaricomycotina</taxon>
        <taxon>Agaricomycetes</taxon>
        <taxon>Polyporales</taxon>
        <taxon>Polyporaceae</taxon>
        <taxon>Lentinus</taxon>
    </lineage>
</organism>
<evidence type="ECO:0000313" key="3">
    <source>
        <dbReference type="EMBL" id="RDX50990.1"/>
    </source>
</evidence>
<feature type="region of interest" description="Disordered" evidence="1">
    <location>
        <begin position="722"/>
        <end position="779"/>
    </location>
</feature>
<dbReference type="InterPro" id="IPR012337">
    <property type="entry name" value="RNaseH-like_sf"/>
</dbReference>
<evidence type="ECO:0000313" key="4">
    <source>
        <dbReference type="Proteomes" id="UP000256964"/>
    </source>
</evidence>
<evidence type="ECO:0008006" key="5">
    <source>
        <dbReference type="Google" id="ProtNLM"/>
    </source>
</evidence>
<evidence type="ECO:0000256" key="1">
    <source>
        <dbReference type="SAM" id="MobiDB-lite"/>
    </source>
</evidence>
<dbReference type="EMBL" id="KZ857397">
    <property type="protein sequence ID" value="RDX50990.1"/>
    <property type="molecule type" value="Genomic_DNA"/>
</dbReference>
<feature type="compositionally biased region" description="Low complexity" evidence="1">
    <location>
        <begin position="627"/>
        <end position="642"/>
    </location>
</feature>
<proteinExistence type="predicted"/>
<keyword evidence="2" id="KW-0732">Signal</keyword>
<feature type="region of interest" description="Disordered" evidence="1">
    <location>
        <begin position="67"/>
        <end position="104"/>
    </location>
</feature>
<feature type="compositionally biased region" description="Polar residues" evidence="1">
    <location>
        <begin position="72"/>
        <end position="87"/>
    </location>
</feature>
<accession>A0A371DEP6</accession>
<evidence type="ECO:0000256" key="2">
    <source>
        <dbReference type="SAM" id="SignalP"/>
    </source>
</evidence>
<feature type="chain" id="PRO_5016721164" description="DUF659 domain-containing protein" evidence="2">
    <location>
        <begin position="18"/>
        <end position="850"/>
    </location>
</feature>
<dbReference type="STRING" id="139420.A0A371DEP6"/>